<evidence type="ECO:0000256" key="11">
    <source>
        <dbReference type="ARBA" id="ARBA00068862"/>
    </source>
</evidence>
<reference evidence="15" key="1">
    <citation type="submission" date="2023-01" db="EMBL/GenBank/DDBJ databases">
        <title>Key to firefly adult light organ development and bioluminescence: homeobox transcription factors regulate luciferase expression and transportation to peroxisome.</title>
        <authorList>
            <person name="Fu X."/>
        </authorList>
    </citation>
    <scope>NUCLEOTIDE SEQUENCE [LARGE SCALE GENOMIC DNA]</scope>
</reference>
<feature type="region of interest" description="Disordered" evidence="13">
    <location>
        <begin position="743"/>
        <end position="763"/>
    </location>
</feature>
<dbReference type="PROSITE" id="PS50096">
    <property type="entry name" value="IQ"/>
    <property type="match status" value="1"/>
</dbReference>
<feature type="compositionally biased region" description="Acidic residues" evidence="13">
    <location>
        <begin position="746"/>
        <end position="757"/>
    </location>
</feature>
<comment type="function">
    <text evidence="10">Acts as a key negative regulator of ciliogenesis in collaboration with CCP110 by capping the mother centriole thereby preventing cilia formation. Required for recruitment of CCP110 to the centrosome.</text>
</comment>
<evidence type="ECO:0000256" key="8">
    <source>
        <dbReference type="ARBA" id="ARBA00023242"/>
    </source>
</evidence>
<dbReference type="InterPro" id="IPR000048">
    <property type="entry name" value="IQ_motif_EF-hand-BS"/>
</dbReference>
<name>A0AAN7PIV9_9COLE</name>
<comment type="similarity">
    <text evidence="9">Belongs to the U2 small nuclear ribonucleoprotein A family.</text>
</comment>
<dbReference type="CDD" id="cd23767">
    <property type="entry name" value="IQCD"/>
    <property type="match status" value="1"/>
</dbReference>
<feature type="region of interest" description="Disordered" evidence="13">
    <location>
        <begin position="289"/>
        <end position="328"/>
    </location>
</feature>
<dbReference type="GO" id="GO:0030030">
    <property type="term" value="P:cell projection organization"/>
    <property type="evidence" value="ECO:0007669"/>
    <property type="project" value="UniProtKB-KW"/>
</dbReference>
<dbReference type="PANTHER" id="PTHR10552:SF6">
    <property type="entry name" value="U2 SMALL NUCLEAR RIBONUCLEOPROTEIN A"/>
    <property type="match status" value="1"/>
</dbReference>
<dbReference type="InterPro" id="IPR001611">
    <property type="entry name" value="Leu-rich_rpt"/>
</dbReference>
<comment type="caution">
    <text evidence="14">The sequence shown here is derived from an EMBL/GenBank/DDBJ whole genome shotgun (WGS) entry which is preliminary data.</text>
</comment>
<evidence type="ECO:0000256" key="5">
    <source>
        <dbReference type="ARBA" id="ARBA00022737"/>
    </source>
</evidence>
<evidence type="ECO:0000256" key="9">
    <source>
        <dbReference type="ARBA" id="ARBA00024196"/>
    </source>
</evidence>
<dbReference type="InterPro" id="IPR044640">
    <property type="entry name" value="RU2A"/>
</dbReference>
<evidence type="ECO:0000256" key="10">
    <source>
        <dbReference type="ARBA" id="ARBA00058656"/>
    </source>
</evidence>
<keyword evidence="8" id="KW-0539">Nucleus</keyword>
<evidence type="ECO:0000256" key="7">
    <source>
        <dbReference type="ARBA" id="ARBA00023212"/>
    </source>
</evidence>
<dbReference type="FunFam" id="3.80.10.10:FF:000165">
    <property type="entry name" value="Centrosomal protein of 97 kDa"/>
    <property type="match status" value="1"/>
</dbReference>
<dbReference type="SMART" id="SM00015">
    <property type="entry name" value="IQ"/>
    <property type="match status" value="1"/>
</dbReference>
<dbReference type="GO" id="GO:0000398">
    <property type="term" value="P:mRNA splicing, via spliceosome"/>
    <property type="evidence" value="ECO:0007669"/>
    <property type="project" value="InterPro"/>
</dbReference>
<protein>
    <recommendedName>
        <fullName evidence="11">Centrosomal protein of 97 kDa</fullName>
    </recommendedName>
    <alternativeName>
        <fullName evidence="12">Leucine-rich repeat and IQ domain-containing protein 2</fullName>
    </alternativeName>
</protein>
<evidence type="ECO:0000313" key="15">
    <source>
        <dbReference type="Proteomes" id="UP001353858"/>
    </source>
</evidence>
<feature type="compositionally biased region" description="Polar residues" evidence="13">
    <location>
        <begin position="460"/>
        <end position="475"/>
    </location>
</feature>
<evidence type="ECO:0000256" key="6">
    <source>
        <dbReference type="ARBA" id="ARBA00022794"/>
    </source>
</evidence>
<proteinExistence type="inferred from homology"/>
<dbReference type="PANTHER" id="PTHR10552">
    <property type="entry name" value="U2 SMALL NUCLEAR RIBONUCLEOPROTEIN A"/>
    <property type="match status" value="1"/>
</dbReference>
<evidence type="ECO:0000256" key="3">
    <source>
        <dbReference type="ARBA" id="ARBA00022490"/>
    </source>
</evidence>
<gene>
    <name evidence="14" type="ORF">RN001_003815</name>
</gene>
<evidence type="ECO:0000313" key="14">
    <source>
        <dbReference type="EMBL" id="KAK4887544.1"/>
    </source>
</evidence>
<accession>A0AAN7PIV9</accession>
<sequence>MDFLETLDLSGKKLKKLNKPAPNEAQITTLILDDNELQRLDNIDSYSKVEKLSVARNHLLRMYGVCRLHLLHTLNLTQNGILTIEGLKELVNLKHLCLAGNTIKTIEHLNTNVNLEHLDLSENTISHISDLSFLKNLKELLLHGNKIGHLHQCDRYLPPSLVTLTLASNNLNDLNEISQLVHLTNLNNISIANNPCVNMSGNVVGFDYRPFIVNWCMNVRTIDGYVVDAIESLRAEWLYSQGRGRHFRVGDQQELSQYLATVCPLSGEALETEEDRKLRLILSKAQHHQQQLRDQEINPETPNPSPSTRKKLQLAKNSPRLTSRFSASTKSTDVMSTSCYSNNSTINSPLMSKSLDPTILSQSITPKSEYTGNEHQNGIVEKCLEDISSPLQALSKLVPVPESLMSPDYRPTPIIGRINTSLNTPHHRIPNKTVQPVRSPKPSRIATIKPKSAGERRSNHNSPNQQRKINNNVNTKELEKSIDAALKKSLSSEDESEICPAKLQTIQMKVEERRQHRDNEMHITSDDRVERAAVYIQKMWRGYYVRNKNKYVQELFKNLQSQRSDQYIKKLATDMESTKVALESERKIQMLQMQAINALWKKVSTIHPDGESTNVLNSSTAFENSEIVKDLAQTCNMLHSQIQQLQGSMQDIIKYMATFSQTPNMQQQLNDNAIATQTEISAVHTPQGEAGKTFPFQKQTRPSSLPLPMSQHKQTNNDMANQELKQYAGSLVDGVIKTVSENKSEIEDEFETVESEENVGNND</sequence>
<dbReference type="Proteomes" id="UP001353858">
    <property type="component" value="Unassembled WGS sequence"/>
</dbReference>
<dbReference type="Pfam" id="PF14580">
    <property type="entry name" value="LRR_9"/>
    <property type="match status" value="1"/>
</dbReference>
<dbReference type="InterPro" id="IPR032675">
    <property type="entry name" value="LRR_dom_sf"/>
</dbReference>
<keyword evidence="7" id="KW-0206">Cytoskeleton</keyword>
<keyword evidence="4" id="KW-0433">Leucine-rich repeat</keyword>
<keyword evidence="3" id="KW-0963">Cytoplasm</keyword>
<evidence type="ECO:0000256" key="1">
    <source>
        <dbReference type="ARBA" id="ARBA00004123"/>
    </source>
</evidence>
<evidence type="ECO:0000256" key="12">
    <source>
        <dbReference type="ARBA" id="ARBA00076677"/>
    </source>
</evidence>
<evidence type="ECO:0000256" key="2">
    <source>
        <dbReference type="ARBA" id="ARBA00004300"/>
    </source>
</evidence>
<feature type="region of interest" description="Disordered" evidence="13">
    <location>
        <begin position="688"/>
        <end position="725"/>
    </location>
</feature>
<evidence type="ECO:0000256" key="13">
    <source>
        <dbReference type="SAM" id="MobiDB-lite"/>
    </source>
</evidence>
<evidence type="ECO:0000256" key="4">
    <source>
        <dbReference type="ARBA" id="ARBA00022614"/>
    </source>
</evidence>
<dbReference type="SUPFAM" id="SSF52058">
    <property type="entry name" value="L domain-like"/>
    <property type="match status" value="1"/>
</dbReference>
<dbReference type="GO" id="GO:0005813">
    <property type="term" value="C:centrosome"/>
    <property type="evidence" value="ECO:0007669"/>
    <property type="project" value="UniProtKB-SubCell"/>
</dbReference>
<feature type="region of interest" description="Disordered" evidence="13">
    <location>
        <begin position="420"/>
        <end position="476"/>
    </location>
</feature>
<dbReference type="GO" id="GO:0030620">
    <property type="term" value="F:U2 snRNA binding"/>
    <property type="evidence" value="ECO:0007669"/>
    <property type="project" value="InterPro"/>
</dbReference>
<keyword evidence="6" id="KW-0970">Cilium biogenesis/degradation</keyword>
<feature type="compositionally biased region" description="Polar residues" evidence="13">
    <location>
        <begin position="711"/>
        <end position="724"/>
    </location>
</feature>
<dbReference type="SMART" id="SM00365">
    <property type="entry name" value="LRR_SD22"/>
    <property type="match status" value="4"/>
</dbReference>
<dbReference type="PROSITE" id="PS51450">
    <property type="entry name" value="LRR"/>
    <property type="match status" value="4"/>
</dbReference>
<feature type="compositionally biased region" description="Polar residues" evidence="13">
    <location>
        <begin position="315"/>
        <end position="328"/>
    </location>
</feature>
<organism evidence="14 15">
    <name type="scientific">Aquatica leii</name>
    <dbReference type="NCBI Taxonomy" id="1421715"/>
    <lineage>
        <taxon>Eukaryota</taxon>
        <taxon>Metazoa</taxon>
        <taxon>Ecdysozoa</taxon>
        <taxon>Arthropoda</taxon>
        <taxon>Hexapoda</taxon>
        <taxon>Insecta</taxon>
        <taxon>Pterygota</taxon>
        <taxon>Neoptera</taxon>
        <taxon>Endopterygota</taxon>
        <taxon>Coleoptera</taxon>
        <taxon>Polyphaga</taxon>
        <taxon>Elateriformia</taxon>
        <taxon>Elateroidea</taxon>
        <taxon>Lampyridae</taxon>
        <taxon>Luciolinae</taxon>
        <taxon>Aquatica</taxon>
    </lineage>
</organism>
<dbReference type="EMBL" id="JARPUR010000001">
    <property type="protein sequence ID" value="KAK4887544.1"/>
    <property type="molecule type" value="Genomic_DNA"/>
</dbReference>
<comment type="subcellular location">
    <subcellularLocation>
        <location evidence="2">Cytoplasm</location>
        <location evidence="2">Cytoskeleton</location>
        <location evidence="2">Microtubule organizing center</location>
        <location evidence="2">Centrosome</location>
    </subcellularLocation>
    <subcellularLocation>
        <location evidence="1">Nucleus</location>
    </subcellularLocation>
</comment>
<dbReference type="GO" id="GO:0005634">
    <property type="term" value="C:nucleus"/>
    <property type="evidence" value="ECO:0007669"/>
    <property type="project" value="UniProtKB-SubCell"/>
</dbReference>
<dbReference type="AlphaFoldDB" id="A0AAN7PIV9"/>
<keyword evidence="5" id="KW-0677">Repeat</keyword>
<dbReference type="Gene3D" id="3.80.10.10">
    <property type="entry name" value="Ribonuclease Inhibitor"/>
    <property type="match status" value="2"/>
</dbReference>
<keyword evidence="15" id="KW-1185">Reference proteome</keyword>